<dbReference type="EMBL" id="CP071796">
    <property type="protein sequence ID" value="QTD44307.1"/>
    <property type="molecule type" value="Genomic_DNA"/>
</dbReference>
<sequence length="89" mass="9485">MTKSNAHIVAGPFALVSSGNCTQSWMVDGADIQERANAALDPYWGKGPVMIHDRGVTGYGIQVEGSPYVVCVYGTREIAERKLAEALAS</sequence>
<dbReference type="Proteomes" id="UP000663903">
    <property type="component" value="Chromosome"/>
</dbReference>
<gene>
    <name evidence="1" type="ORF">J1M35_14460</name>
</gene>
<dbReference type="KEGG" id="otd:J1M35_14460"/>
<evidence type="ECO:0000313" key="1">
    <source>
        <dbReference type="EMBL" id="QTD44307.1"/>
    </source>
</evidence>
<keyword evidence="2" id="KW-1185">Reference proteome</keyword>
<accession>A0A975CEE5</accession>
<protein>
    <submittedName>
        <fullName evidence="1">Uncharacterized protein</fullName>
    </submittedName>
</protein>
<reference evidence="1" key="1">
    <citation type="submission" date="2021-03" db="EMBL/GenBank/DDBJ databases">
        <title>Ottowia sp. 27C isolated from the cloaca of a Giant Asian pond turtle (Heosemys grandis).</title>
        <authorList>
            <person name="Spergser J."/>
            <person name="Busse H.-J."/>
        </authorList>
    </citation>
    <scope>NUCLEOTIDE SEQUENCE</scope>
    <source>
        <strain evidence="1">27C</strain>
    </source>
</reference>
<proteinExistence type="predicted"/>
<dbReference type="RefSeq" id="WP_208007872.1">
    <property type="nucleotide sequence ID" value="NZ_CP071796.1"/>
</dbReference>
<organism evidence="1 2">
    <name type="scientific">Ottowia testudinis</name>
    <dbReference type="NCBI Taxonomy" id="2816950"/>
    <lineage>
        <taxon>Bacteria</taxon>
        <taxon>Pseudomonadati</taxon>
        <taxon>Pseudomonadota</taxon>
        <taxon>Betaproteobacteria</taxon>
        <taxon>Burkholderiales</taxon>
        <taxon>Comamonadaceae</taxon>
        <taxon>Ottowia</taxon>
    </lineage>
</organism>
<name>A0A975CEE5_9BURK</name>
<dbReference type="AlphaFoldDB" id="A0A975CEE5"/>
<evidence type="ECO:0000313" key="2">
    <source>
        <dbReference type="Proteomes" id="UP000663903"/>
    </source>
</evidence>